<organism evidence="2 3">
    <name type="scientific">Pseudovirgaria hyperparasitica</name>
    <dbReference type="NCBI Taxonomy" id="470096"/>
    <lineage>
        <taxon>Eukaryota</taxon>
        <taxon>Fungi</taxon>
        <taxon>Dikarya</taxon>
        <taxon>Ascomycota</taxon>
        <taxon>Pezizomycotina</taxon>
        <taxon>Dothideomycetes</taxon>
        <taxon>Dothideomycetes incertae sedis</taxon>
        <taxon>Acrospermales</taxon>
        <taxon>Acrospermaceae</taxon>
        <taxon>Pseudovirgaria</taxon>
    </lineage>
</organism>
<evidence type="ECO:0000313" key="3">
    <source>
        <dbReference type="Proteomes" id="UP000799437"/>
    </source>
</evidence>
<reference evidence="2" key="1">
    <citation type="journal article" date="2020" name="Stud. Mycol.">
        <title>101 Dothideomycetes genomes: a test case for predicting lifestyles and emergence of pathogens.</title>
        <authorList>
            <person name="Haridas S."/>
            <person name="Albert R."/>
            <person name="Binder M."/>
            <person name="Bloem J."/>
            <person name="Labutti K."/>
            <person name="Salamov A."/>
            <person name="Andreopoulos B."/>
            <person name="Baker S."/>
            <person name="Barry K."/>
            <person name="Bills G."/>
            <person name="Bluhm B."/>
            <person name="Cannon C."/>
            <person name="Castanera R."/>
            <person name="Culley D."/>
            <person name="Daum C."/>
            <person name="Ezra D."/>
            <person name="Gonzalez J."/>
            <person name="Henrissat B."/>
            <person name="Kuo A."/>
            <person name="Liang C."/>
            <person name="Lipzen A."/>
            <person name="Lutzoni F."/>
            <person name="Magnuson J."/>
            <person name="Mondo S."/>
            <person name="Nolan M."/>
            <person name="Ohm R."/>
            <person name="Pangilinan J."/>
            <person name="Park H.-J."/>
            <person name="Ramirez L."/>
            <person name="Alfaro M."/>
            <person name="Sun H."/>
            <person name="Tritt A."/>
            <person name="Yoshinaga Y."/>
            <person name="Zwiers L.-H."/>
            <person name="Turgeon B."/>
            <person name="Goodwin S."/>
            <person name="Spatafora J."/>
            <person name="Crous P."/>
            <person name="Grigoriev I."/>
        </authorList>
    </citation>
    <scope>NUCLEOTIDE SEQUENCE</scope>
    <source>
        <strain evidence="2">CBS 121739</strain>
    </source>
</reference>
<dbReference type="PANTHER" id="PTHR13252">
    <property type="entry name" value="F-BOX ONLY PROTEIN 28"/>
    <property type="match status" value="1"/>
</dbReference>
<dbReference type="PANTHER" id="PTHR13252:SF9">
    <property type="entry name" value="F-BOX ONLY PROTEIN 28"/>
    <property type="match status" value="1"/>
</dbReference>
<protein>
    <recommendedName>
        <fullName evidence="1">F-box domain-containing protein</fullName>
    </recommendedName>
</protein>
<dbReference type="SUPFAM" id="SSF81383">
    <property type="entry name" value="F-box domain"/>
    <property type="match status" value="1"/>
</dbReference>
<dbReference type="Pfam" id="PF12937">
    <property type="entry name" value="F-box-like"/>
    <property type="match status" value="1"/>
</dbReference>
<dbReference type="InterPro" id="IPR001810">
    <property type="entry name" value="F-box_dom"/>
</dbReference>
<dbReference type="GeneID" id="54490470"/>
<dbReference type="InterPro" id="IPR036047">
    <property type="entry name" value="F-box-like_dom_sf"/>
</dbReference>
<keyword evidence="3" id="KW-1185">Reference proteome</keyword>
<dbReference type="RefSeq" id="XP_033601038.1">
    <property type="nucleotide sequence ID" value="XM_033749416.1"/>
</dbReference>
<dbReference type="Gene3D" id="1.20.1280.50">
    <property type="match status" value="1"/>
</dbReference>
<name>A0A6A6WAG8_9PEZI</name>
<dbReference type="OrthoDB" id="3219396at2759"/>
<evidence type="ECO:0000259" key="1">
    <source>
        <dbReference type="PROSITE" id="PS50181"/>
    </source>
</evidence>
<dbReference type="InterPro" id="IPR039719">
    <property type="entry name" value="FBXO28"/>
</dbReference>
<gene>
    <name evidence="2" type="ORF">EJ05DRAFT_537924</name>
</gene>
<dbReference type="PROSITE" id="PS50181">
    <property type="entry name" value="FBOX"/>
    <property type="match status" value="1"/>
</dbReference>
<dbReference type="AlphaFoldDB" id="A0A6A6WAG8"/>
<feature type="domain" description="F-box" evidence="1">
    <location>
        <begin position="1"/>
        <end position="44"/>
    </location>
</feature>
<proteinExistence type="predicted"/>
<sequence length="652" mass="72924">MHRLPDEVVLHIFTFLNYLDLVNVQLTSRRFLKVGRDNEIWKQICFERTRAGLHQQRMRLQDSQNHQTLQIVHAMEAIAAQETGNQASIEPSSERTTYQVTAQRRTNMMASWDPSYPNEDSNFYQEFIHRHAPVQLSWLQGVYRGKNDNMVQHEATGMGILYDDSECMADKLIAPMDDGSICIWDVSFVQDARSEPNQGRIIEKTSVGLLAGLDLRSDRNTRITQSKTAMTETGAVEVVSIDNKQKKGYFGVTNMLNEVDLHTMQVVSRSPYPFAITALSEARHPVPLTIGTNGTVHLHDPRQPIAFTNESENTRLELIGGTPPKKSSFLPLMYGGGPSGAYVSLSQPGALSILHIPEGQPWDGNGDIWVAGRFTSLLNYDRRLFPKIHGTVHSGARLSSLALLPFPYVPHDFRNLLRPPNLSGIREAKARSGNTILAAGEYKGKGSLELYGLSSEPKRGILVSDARTTSNPDTSYRNRYSASRSKLLSAVSHGCRIVFSDGDGWLKWVERDGSTPVRQFNINDAIRTHRAARDLDSLVNDHRSAQVQEPAMDAAEGDIVQKIIPMVASEATGNDVPLGQDNLLVWTGDGMLGMVGFGTQATFLADELDEQAQDALEHEQMKREREYDREMRRALERQAAELRWVRGYGLEV</sequence>
<evidence type="ECO:0000313" key="2">
    <source>
        <dbReference type="EMBL" id="KAF2758587.1"/>
    </source>
</evidence>
<dbReference type="Proteomes" id="UP000799437">
    <property type="component" value="Unassembled WGS sequence"/>
</dbReference>
<dbReference type="GO" id="GO:0000209">
    <property type="term" value="P:protein polyubiquitination"/>
    <property type="evidence" value="ECO:0007669"/>
    <property type="project" value="TreeGrafter"/>
</dbReference>
<accession>A0A6A6WAG8</accession>
<dbReference type="CDD" id="cd22139">
    <property type="entry name" value="F-box_unchar"/>
    <property type="match status" value="1"/>
</dbReference>
<dbReference type="SMART" id="SM00256">
    <property type="entry name" value="FBOX"/>
    <property type="match status" value="1"/>
</dbReference>
<dbReference type="EMBL" id="ML996571">
    <property type="protein sequence ID" value="KAF2758587.1"/>
    <property type="molecule type" value="Genomic_DNA"/>
</dbReference>